<proteinExistence type="inferred from homology"/>
<sequence length="168" mass="19088">MGDKKRKVPIVEETKVRVLYENEASSGPDDKADYPSAGTNSIYSAILSRNEAVKDATRLKTFLELRDKYAKKKVLFEDPLFPANDSSLFYSQKPSMKFEWKRPPEVCEKPHFIIDGASRTDICQGELGDCWLLAAIACLTVNEKLLYRVIPPDQSFTDNYAGIFHFQV</sequence>
<dbReference type="PROSITE" id="PS50203">
    <property type="entry name" value="CALPAIN_CAT"/>
    <property type="match status" value="1"/>
</dbReference>
<organism evidence="9 10">
    <name type="scientific">Liparis tanakae</name>
    <name type="common">Tanaka's snailfish</name>
    <dbReference type="NCBI Taxonomy" id="230148"/>
    <lineage>
        <taxon>Eukaryota</taxon>
        <taxon>Metazoa</taxon>
        <taxon>Chordata</taxon>
        <taxon>Craniata</taxon>
        <taxon>Vertebrata</taxon>
        <taxon>Euteleostomi</taxon>
        <taxon>Actinopterygii</taxon>
        <taxon>Neopterygii</taxon>
        <taxon>Teleostei</taxon>
        <taxon>Neoteleostei</taxon>
        <taxon>Acanthomorphata</taxon>
        <taxon>Eupercaria</taxon>
        <taxon>Perciformes</taxon>
        <taxon>Cottioidei</taxon>
        <taxon>Cottales</taxon>
        <taxon>Liparidae</taxon>
        <taxon>Liparis</taxon>
    </lineage>
</organism>
<evidence type="ECO:0000259" key="8">
    <source>
        <dbReference type="PROSITE" id="PS50203"/>
    </source>
</evidence>
<evidence type="ECO:0000256" key="1">
    <source>
        <dbReference type="ARBA" id="ARBA00007623"/>
    </source>
</evidence>
<comment type="caution">
    <text evidence="6">Lacks conserved residue(s) required for the propagation of feature annotation.</text>
</comment>
<evidence type="ECO:0000256" key="5">
    <source>
        <dbReference type="PIRSR" id="PIRSR622684-1"/>
    </source>
</evidence>
<keyword evidence="3 7" id="KW-0378">Hydrolase</keyword>
<keyword evidence="10" id="KW-1185">Reference proteome</keyword>
<dbReference type="SMART" id="SM00230">
    <property type="entry name" value="CysPc"/>
    <property type="match status" value="1"/>
</dbReference>
<evidence type="ECO:0000256" key="6">
    <source>
        <dbReference type="PROSITE-ProRule" id="PRU00239"/>
    </source>
</evidence>
<dbReference type="GO" id="GO:0005737">
    <property type="term" value="C:cytoplasm"/>
    <property type="evidence" value="ECO:0007669"/>
    <property type="project" value="UniProtKB-SubCell"/>
</dbReference>
<feature type="domain" description="Calpain catalytic" evidence="8">
    <location>
        <begin position="75"/>
        <end position="168"/>
    </location>
</feature>
<dbReference type="AlphaFoldDB" id="A0A4Z2IDX6"/>
<evidence type="ECO:0000313" key="10">
    <source>
        <dbReference type="Proteomes" id="UP000314294"/>
    </source>
</evidence>
<keyword evidence="7" id="KW-0963">Cytoplasm</keyword>
<dbReference type="InterPro" id="IPR000169">
    <property type="entry name" value="Pept_cys_AS"/>
</dbReference>
<comment type="subcellular location">
    <subcellularLocation>
        <location evidence="7">Cytoplasm</location>
    </subcellularLocation>
</comment>
<keyword evidence="2 7" id="KW-0645">Protease</keyword>
<comment type="function">
    <text evidence="7">Calcium-regulated non-lysosomal thiol-protease.</text>
</comment>
<dbReference type="EC" id="3.4.22.54" evidence="7"/>
<dbReference type="PANTHER" id="PTHR10183:SF329">
    <property type="entry name" value="CALPAIN-3"/>
    <property type="match status" value="1"/>
</dbReference>
<dbReference type="Proteomes" id="UP000314294">
    <property type="component" value="Unassembled WGS sequence"/>
</dbReference>
<dbReference type="GO" id="GO:0005509">
    <property type="term" value="F:calcium ion binding"/>
    <property type="evidence" value="ECO:0007669"/>
    <property type="project" value="UniProtKB-UniRule"/>
</dbReference>
<dbReference type="InterPro" id="IPR038765">
    <property type="entry name" value="Papain-like_cys_pep_sf"/>
</dbReference>
<evidence type="ECO:0000256" key="3">
    <source>
        <dbReference type="ARBA" id="ARBA00022801"/>
    </source>
</evidence>
<dbReference type="InterPro" id="IPR022684">
    <property type="entry name" value="Calpain_cysteine_protease"/>
</dbReference>
<keyword evidence="7" id="KW-0479">Metal-binding</keyword>
<keyword evidence="7" id="KW-0106">Calcium</keyword>
<dbReference type="PRINTS" id="PR00704">
    <property type="entry name" value="CALPAIN"/>
</dbReference>
<keyword evidence="4 7" id="KW-0788">Thiol protease</keyword>
<dbReference type="PROSITE" id="PS00139">
    <property type="entry name" value="THIOL_PROTEASE_CYS"/>
    <property type="match status" value="1"/>
</dbReference>
<protein>
    <recommendedName>
        <fullName evidence="7">Calpain-3</fullName>
        <ecNumber evidence="7">3.4.22.54</ecNumber>
    </recommendedName>
</protein>
<dbReference type="GO" id="GO:0006508">
    <property type="term" value="P:proteolysis"/>
    <property type="evidence" value="ECO:0007669"/>
    <property type="project" value="UniProtKB-UniRule"/>
</dbReference>
<evidence type="ECO:0000256" key="7">
    <source>
        <dbReference type="RuleBase" id="RU367132"/>
    </source>
</evidence>
<comment type="similarity">
    <text evidence="1 7">Belongs to the peptidase C2 family.</text>
</comment>
<name>A0A4Z2IDX6_9TELE</name>
<evidence type="ECO:0000256" key="4">
    <source>
        <dbReference type="ARBA" id="ARBA00022807"/>
    </source>
</evidence>
<dbReference type="GO" id="GO:0004198">
    <property type="term" value="F:calcium-dependent cysteine-type endopeptidase activity"/>
    <property type="evidence" value="ECO:0007669"/>
    <property type="project" value="UniProtKB-UniRule"/>
</dbReference>
<evidence type="ECO:0000256" key="2">
    <source>
        <dbReference type="ARBA" id="ARBA00022670"/>
    </source>
</evidence>
<gene>
    <name evidence="9" type="primary">Capn3</name>
    <name evidence="9" type="ORF">EYF80_013697</name>
</gene>
<dbReference type="GO" id="GO:0043066">
    <property type="term" value="P:negative regulation of apoptotic process"/>
    <property type="evidence" value="ECO:0007669"/>
    <property type="project" value="TreeGrafter"/>
</dbReference>
<reference evidence="9 10" key="1">
    <citation type="submission" date="2019-03" db="EMBL/GenBank/DDBJ databases">
        <title>First draft genome of Liparis tanakae, snailfish: a comprehensive survey of snailfish specific genes.</title>
        <authorList>
            <person name="Kim W."/>
            <person name="Song I."/>
            <person name="Jeong J.-H."/>
            <person name="Kim D."/>
            <person name="Kim S."/>
            <person name="Ryu S."/>
            <person name="Song J.Y."/>
            <person name="Lee S.K."/>
        </authorList>
    </citation>
    <scope>NUCLEOTIDE SEQUENCE [LARGE SCALE GENOMIC DNA]</scope>
    <source>
        <tissue evidence="9">Muscle</tissue>
    </source>
</reference>
<dbReference type="SUPFAM" id="SSF54001">
    <property type="entry name" value="Cysteine proteinases"/>
    <property type="match status" value="1"/>
</dbReference>
<feature type="active site" evidence="5">
    <location>
        <position position="130"/>
    </location>
</feature>
<dbReference type="Pfam" id="PF00648">
    <property type="entry name" value="Peptidase_C2"/>
    <property type="match status" value="1"/>
</dbReference>
<dbReference type="PANTHER" id="PTHR10183">
    <property type="entry name" value="CALPAIN"/>
    <property type="match status" value="1"/>
</dbReference>
<comment type="caution">
    <text evidence="9">The sequence shown here is derived from an EMBL/GenBank/DDBJ whole genome shotgun (WGS) entry which is preliminary data.</text>
</comment>
<accession>A0A4Z2IDX6</accession>
<dbReference type="EMBL" id="SRLO01000096">
    <property type="protein sequence ID" value="TNN76166.1"/>
    <property type="molecule type" value="Genomic_DNA"/>
</dbReference>
<evidence type="ECO:0000313" key="9">
    <source>
        <dbReference type="EMBL" id="TNN76166.1"/>
    </source>
</evidence>
<dbReference type="InterPro" id="IPR001300">
    <property type="entry name" value="Peptidase_C2_calpain_cat"/>
</dbReference>
<comment type="catalytic activity">
    <reaction evidence="7">
        <text>Broad endopeptidase activity.</text>
        <dbReference type="EC" id="3.4.22.54"/>
    </reaction>
</comment>
<dbReference type="OrthoDB" id="186625at2759"/>
<comment type="subunit">
    <text evidence="7">Homodimer.</text>
</comment>